<organism evidence="1 2">
    <name type="scientific">Durusdinium trenchii</name>
    <dbReference type="NCBI Taxonomy" id="1381693"/>
    <lineage>
        <taxon>Eukaryota</taxon>
        <taxon>Sar</taxon>
        <taxon>Alveolata</taxon>
        <taxon>Dinophyceae</taxon>
        <taxon>Suessiales</taxon>
        <taxon>Symbiodiniaceae</taxon>
        <taxon>Durusdinium</taxon>
    </lineage>
</organism>
<accession>A0ABP0IQ41</accession>
<dbReference type="InterPro" id="IPR005583">
    <property type="entry name" value="YaaA"/>
</dbReference>
<protein>
    <submittedName>
        <fullName evidence="1">Uncharacterized protein</fullName>
    </submittedName>
</protein>
<dbReference type="PANTHER" id="PTHR30283">
    <property type="entry name" value="PEROXIDE STRESS RESPONSE PROTEIN YAAA"/>
    <property type="match status" value="1"/>
</dbReference>
<dbReference type="EMBL" id="CAXAMN010003224">
    <property type="protein sequence ID" value="CAK9003443.1"/>
    <property type="molecule type" value="Genomic_DNA"/>
</dbReference>
<gene>
    <name evidence="1" type="ORF">CCMP2556_LOCUS7293</name>
</gene>
<keyword evidence="2" id="KW-1185">Reference proteome</keyword>
<evidence type="ECO:0000313" key="1">
    <source>
        <dbReference type="EMBL" id="CAK9003443.1"/>
    </source>
</evidence>
<reference evidence="1 2" key="1">
    <citation type="submission" date="2024-02" db="EMBL/GenBank/DDBJ databases">
        <authorList>
            <person name="Chen Y."/>
            <person name="Shah S."/>
            <person name="Dougan E. K."/>
            <person name="Thang M."/>
            <person name="Chan C."/>
        </authorList>
    </citation>
    <scope>NUCLEOTIDE SEQUENCE [LARGE SCALE GENOMIC DNA]</scope>
</reference>
<comment type="caution">
    <text evidence="1">The sequence shown here is derived from an EMBL/GenBank/DDBJ whole genome shotgun (WGS) entry which is preliminary data.</text>
</comment>
<dbReference type="Pfam" id="PF03883">
    <property type="entry name" value="H2O2_YaaD"/>
    <property type="match status" value="1"/>
</dbReference>
<name>A0ABP0IQ41_9DINO</name>
<dbReference type="PANTHER" id="PTHR30283:SF4">
    <property type="entry name" value="PEROXIDE STRESS RESISTANCE PROTEIN YAAA"/>
    <property type="match status" value="1"/>
</dbReference>
<proteinExistence type="predicted"/>
<sequence>MLVLLSSAMRFHAKPAAELAMRTTPRLLHKTKVLVQELRRLEAKDIKKQLHVNDALAKQYAEHLNQFEAKEPVPCCSLYDTPLYDATGFGTFDEDDADWANSNVRIFSGLYGILRPFDEIQTLSLPVGLNSKLTNSKGNFLRNFWQEHIEKDLEDALQRLPMPVIIDLAAEEDAKSFTDPERLPEGTRVVKVDFKISDKDAALSAKGEFLRWMLENRCMTVEELLEFTGLEEEAPSYRLNKNQQSADHLLFEEKVGDGGDGWRKKIQEYGGSKNKFIKEFASGKQKYQRTEMAKALKKEDKAKKKKGSSAFY</sequence>
<evidence type="ECO:0000313" key="2">
    <source>
        <dbReference type="Proteomes" id="UP001642484"/>
    </source>
</evidence>
<dbReference type="Proteomes" id="UP001642484">
    <property type="component" value="Unassembled WGS sequence"/>
</dbReference>